<name>A0A182XBC2_ANOQN</name>
<keyword evidence="2" id="KW-1185">Reference proteome</keyword>
<organism evidence="1 2">
    <name type="scientific">Anopheles quadriannulatus</name>
    <name type="common">Mosquito</name>
    <dbReference type="NCBI Taxonomy" id="34691"/>
    <lineage>
        <taxon>Eukaryota</taxon>
        <taxon>Metazoa</taxon>
        <taxon>Ecdysozoa</taxon>
        <taxon>Arthropoda</taxon>
        <taxon>Hexapoda</taxon>
        <taxon>Insecta</taxon>
        <taxon>Pterygota</taxon>
        <taxon>Neoptera</taxon>
        <taxon>Endopterygota</taxon>
        <taxon>Diptera</taxon>
        <taxon>Nematocera</taxon>
        <taxon>Culicoidea</taxon>
        <taxon>Culicidae</taxon>
        <taxon>Anophelinae</taxon>
        <taxon>Anopheles</taxon>
    </lineage>
</organism>
<reference evidence="1" key="1">
    <citation type="submission" date="2020-05" db="UniProtKB">
        <authorList>
            <consortium name="EnsemblMetazoa"/>
        </authorList>
    </citation>
    <scope>IDENTIFICATION</scope>
    <source>
        <strain evidence="1">SANGQUA</strain>
    </source>
</reference>
<evidence type="ECO:0000313" key="2">
    <source>
        <dbReference type="Proteomes" id="UP000076407"/>
    </source>
</evidence>
<accession>A0A182XBC2</accession>
<dbReference type="EnsemblMetazoa" id="AQUA007119-RA">
    <property type="protein sequence ID" value="AQUA007119-PA"/>
    <property type="gene ID" value="AQUA007119"/>
</dbReference>
<dbReference type="PANTHER" id="PTHR34094:SF1">
    <property type="entry name" value="PROTEIN FAM185A"/>
    <property type="match status" value="1"/>
</dbReference>
<dbReference type="VEuPathDB" id="VectorBase:AQUA007119"/>
<evidence type="ECO:0000313" key="1">
    <source>
        <dbReference type="EnsemblMetazoa" id="AQUA007119-PA"/>
    </source>
</evidence>
<protein>
    <recommendedName>
        <fullName evidence="3">Adhesin domain-containing protein</fullName>
    </recommendedName>
</protein>
<dbReference type="Proteomes" id="UP000076407">
    <property type="component" value="Unassembled WGS sequence"/>
</dbReference>
<dbReference type="AlphaFoldDB" id="A0A182XBC2"/>
<sequence>MLFLKVSRSAVTSCLRSRALSTGRFNWAAIKTVQEKVDPYTKIHINCAYELKIVPYDLLDCPDSNLLKATVKQGNNVDSLAVKITDKTVTITSDPSAGGCECILEVPIKADLQIRNDGSTTIANLYSDEIEVVGTGNIETRSLRSTNIQLCSTAGNIACQGITLAENVTATTVGKGNIFLDKLQGGSVSATTEAGNISVNASYSNRSTFQTRDGDMELKSIHKDSSVRSNGGKSLTMKGFYGTLNADVGSENVTLQLSEMVGTSSIKAMATKTLHLNLAETVYDTSSIKVKSTQLTLDSSMDDKEHRRDGNSAVLGKAEAENTLHVETNGSVVVRKMSWADSFSFSGMSQMEQQSAVTSCLRSRALSTGRFNWAAIKTVQEKVDPYTKIHINCAYELKIVPYDLLDCPDSNLLKATVKQGSNVDSLAVKITDKTVTITSDPSAGGCECILEVPIKADLQIRNDGSTTIANLYSDEIDVVGTGNIETRSLRSTNIQLCSTAGNIACQGITLAENVTATTVGKGNIFLDKLQGGSVSATTEAGNISVNASYSNRSTFQTRDGDMELKSIHKDCTVRSNGGKSLTMKGFYGTLNADVGSENVTLQLSEMVGTSNIKAMATKTLHLNLAETVYDTSSIKVKSTQLTLDCSMDDKEHRRDGNSAVLGKAEAENTLHVETNGSLVVRKMSWADSFSFSGMSQMEQQ</sequence>
<evidence type="ECO:0008006" key="3">
    <source>
        <dbReference type="Google" id="ProtNLM"/>
    </source>
</evidence>
<proteinExistence type="predicted"/>
<dbReference type="PANTHER" id="PTHR34094">
    <property type="match status" value="1"/>
</dbReference>
<dbReference type="STRING" id="34691.A0A182XBC2"/>